<keyword evidence="4" id="KW-0945">Host-virus interaction</keyword>
<dbReference type="GO" id="GO:0016874">
    <property type="term" value="F:ligase activity"/>
    <property type="evidence" value="ECO:0007669"/>
    <property type="project" value="UniProtKB-KW"/>
</dbReference>
<evidence type="ECO:0000256" key="5">
    <source>
        <dbReference type="ARBA" id="ARBA00022662"/>
    </source>
</evidence>
<keyword evidence="6" id="KW-0808">Transferase</keyword>
<keyword evidence="9 13" id="KW-0863">Zinc-finger</keyword>
<evidence type="ECO:0000259" key="15">
    <source>
        <dbReference type="PROSITE" id="PS50089"/>
    </source>
</evidence>
<evidence type="ECO:0000256" key="4">
    <source>
        <dbReference type="ARBA" id="ARBA00022581"/>
    </source>
</evidence>
<evidence type="ECO:0000256" key="2">
    <source>
        <dbReference type="ARBA" id="ARBA00012483"/>
    </source>
</evidence>
<keyword evidence="16" id="KW-0436">Ligase</keyword>
<dbReference type="GO" id="GO:0039648">
    <property type="term" value="P:symbiont-mediated perturbation of host ubiquitin-like protein modification"/>
    <property type="evidence" value="ECO:0007669"/>
    <property type="project" value="UniProtKB-KW"/>
</dbReference>
<dbReference type="InterPro" id="IPR013083">
    <property type="entry name" value="Znf_RING/FYVE/PHD"/>
</dbReference>
<dbReference type="GO" id="GO:0000209">
    <property type="term" value="P:protein polyubiquitination"/>
    <property type="evidence" value="ECO:0007669"/>
    <property type="project" value="TreeGrafter"/>
</dbReference>
<dbReference type="EMBL" id="LT608136">
    <property type="protein sequence ID" value="SCL76977.1"/>
    <property type="molecule type" value="Genomic_DNA"/>
</dbReference>
<keyword evidence="10" id="KW-0862">Zinc</keyword>
<organism evidence="16">
    <name type="scientific">Spheniscid alphaherpesvirus 1</name>
    <dbReference type="NCBI Taxonomy" id="2560777"/>
    <lineage>
        <taxon>Viruses</taxon>
        <taxon>Duplodnaviria</taxon>
        <taxon>Heunggongvirae</taxon>
        <taxon>Peploviricota</taxon>
        <taxon>Herviviricetes</taxon>
        <taxon>Herpesvirales</taxon>
        <taxon>Orthoherpesviridae</taxon>
        <taxon>Alphaherpesvirinae</taxon>
        <taxon>Mardivirus</taxon>
        <taxon>Mardivirus spheniscidalpha1</taxon>
    </lineage>
</organism>
<dbReference type="PANTHER" id="PTHR46077:SF1">
    <property type="entry name" value="TOP1 BINDING ARGININE_SERINE RICH PROTEIN, E3 UBIQUITIN LIGASE"/>
    <property type="match status" value="1"/>
</dbReference>
<dbReference type="PROSITE" id="PS00518">
    <property type="entry name" value="ZF_RING_1"/>
    <property type="match status" value="1"/>
</dbReference>
<keyword evidence="8" id="KW-0479">Metal-binding</keyword>
<evidence type="ECO:0000256" key="10">
    <source>
        <dbReference type="ARBA" id="ARBA00022833"/>
    </source>
</evidence>
<dbReference type="PANTHER" id="PTHR46077">
    <property type="entry name" value="E3 UBIQUITIN-PROTEIN LIGASE TOPORS"/>
    <property type="match status" value="1"/>
</dbReference>
<evidence type="ECO:0000256" key="1">
    <source>
        <dbReference type="ARBA" id="ARBA00000900"/>
    </source>
</evidence>
<dbReference type="GO" id="GO:0061630">
    <property type="term" value="F:ubiquitin protein ligase activity"/>
    <property type="evidence" value="ECO:0007669"/>
    <property type="project" value="UniProtKB-EC"/>
</dbReference>
<name>A0A1R3T234_9ALPH</name>
<keyword evidence="7" id="KW-1128">Modulation of host ubiquitin pathway by viral E3 ligase</keyword>
<feature type="region of interest" description="Disordered" evidence="14">
    <location>
        <begin position="368"/>
        <end position="388"/>
    </location>
</feature>
<dbReference type="PROSITE" id="PS50089">
    <property type="entry name" value="ZF_RING_2"/>
    <property type="match status" value="1"/>
</dbReference>
<dbReference type="Proteomes" id="UP000280017">
    <property type="component" value="Segment"/>
</dbReference>
<protein>
    <recommendedName>
        <fullName evidence="2">RING-type E3 ubiquitin transferase</fullName>
        <ecNumber evidence="2">2.3.2.27</ecNumber>
    </recommendedName>
</protein>
<feature type="compositionally biased region" description="Polar residues" evidence="14">
    <location>
        <begin position="224"/>
        <end position="241"/>
    </location>
</feature>
<keyword evidence="5" id="KW-1130">Modulation of host ubiquitin pathway by virus</keyword>
<evidence type="ECO:0000256" key="11">
    <source>
        <dbReference type="ARBA" id="ARBA00023015"/>
    </source>
</evidence>
<evidence type="ECO:0000256" key="9">
    <source>
        <dbReference type="ARBA" id="ARBA00022771"/>
    </source>
</evidence>
<dbReference type="GO" id="GO:0008270">
    <property type="term" value="F:zinc ion binding"/>
    <property type="evidence" value="ECO:0007669"/>
    <property type="project" value="UniProtKB-KW"/>
</dbReference>
<feature type="compositionally biased region" description="Basic and acidic residues" evidence="14">
    <location>
        <begin position="368"/>
        <end position="378"/>
    </location>
</feature>
<evidence type="ECO:0000256" key="13">
    <source>
        <dbReference type="PROSITE-ProRule" id="PRU00175"/>
    </source>
</evidence>
<dbReference type="SMART" id="SM00184">
    <property type="entry name" value="RING"/>
    <property type="match status" value="1"/>
</dbReference>
<keyword evidence="3" id="KW-0678">Repressor</keyword>
<feature type="region of interest" description="Disordered" evidence="14">
    <location>
        <begin position="224"/>
        <end position="243"/>
    </location>
</feature>
<evidence type="ECO:0000256" key="3">
    <source>
        <dbReference type="ARBA" id="ARBA00022491"/>
    </source>
</evidence>
<dbReference type="InterPro" id="IPR018957">
    <property type="entry name" value="Znf_C3HC4_RING-type"/>
</dbReference>
<dbReference type="InterPro" id="IPR017907">
    <property type="entry name" value="Znf_RING_CS"/>
</dbReference>
<keyword evidence="12" id="KW-0804">Transcription</keyword>
<evidence type="ECO:0000256" key="8">
    <source>
        <dbReference type="ARBA" id="ARBA00022723"/>
    </source>
</evidence>
<comment type="catalytic activity">
    <reaction evidence="1">
        <text>S-ubiquitinyl-[E2 ubiquitin-conjugating enzyme]-L-cysteine + [acceptor protein]-L-lysine = [E2 ubiquitin-conjugating enzyme]-L-cysteine + N(6)-ubiquitinyl-[acceptor protein]-L-lysine.</text>
        <dbReference type="EC" id="2.3.2.27"/>
    </reaction>
</comment>
<proteinExistence type="predicted"/>
<dbReference type="SUPFAM" id="SSF57850">
    <property type="entry name" value="RING/U-box"/>
    <property type="match status" value="1"/>
</dbReference>
<feature type="domain" description="RING-type" evidence="15">
    <location>
        <begin position="65"/>
        <end position="116"/>
    </location>
</feature>
<evidence type="ECO:0000256" key="12">
    <source>
        <dbReference type="ARBA" id="ARBA00023163"/>
    </source>
</evidence>
<reference evidence="16" key="1">
    <citation type="submission" date="2016-08" db="EMBL/GenBank/DDBJ databases">
        <authorList>
            <person name="Seilhamer J.J."/>
        </authorList>
    </citation>
    <scope>NUCLEOTIDE SEQUENCE</scope>
    <source>
        <strain evidence="16">Lib01003</strain>
    </source>
</reference>
<dbReference type="Pfam" id="PF00097">
    <property type="entry name" value="zf-C3HC4"/>
    <property type="match status" value="1"/>
</dbReference>
<gene>
    <name evidence="16" type="primary">ICP0</name>
</gene>
<dbReference type="Gene3D" id="3.30.40.10">
    <property type="entry name" value="Zinc/RING finger domain, C3HC4 (zinc finger)"/>
    <property type="match status" value="1"/>
</dbReference>
<evidence type="ECO:0000256" key="14">
    <source>
        <dbReference type="SAM" id="MobiDB-lite"/>
    </source>
</evidence>
<evidence type="ECO:0000313" key="16">
    <source>
        <dbReference type="EMBL" id="SCL76977.1"/>
    </source>
</evidence>
<accession>A0A1R3T234</accession>
<sequence length="435" mass="48495">MEHVSVMEADDSNVSGVSGVSETHSVESTCNEMQHVEHTDLVSQDASDSSNSASFNDGAGSSQTCPICIEPWDVNVAYALPCLHQFCQSCILKWVGINNGYNDDDRLWRPICPMCRSSIKSLLYSVVADDAFEEHELKNDEVFIPESYLNGDEDYVESQYLNYSENADGEDDYSPYYGRYTERVEQTFSFLHSASDVLEIQNDSSSENTDNEDHEVLQTVPTMSVQNAPIGAENNSTCPDESTTESRYRIEHDTMPGGIENSTWVRILGDNYDILKPVVQWAKCKLRNLFHDGPTADITTSFVISALSVAGPDERMLNRMLHSNIRENTQSFVKELIDVTVAKCISHIRCILDGGTYTDNEERYICPTQRSEEPEDSSRGACSNEGAPSSGYSVSVSNVCSHIFSSEYVCDHRAPIKRAVDITDDDAVMSKRSCR</sequence>
<evidence type="ECO:0000256" key="7">
    <source>
        <dbReference type="ARBA" id="ARBA00022711"/>
    </source>
</evidence>
<keyword evidence="11" id="KW-0805">Transcription regulation</keyword>
<dbReference type="GO" id="GO:0006513">
    <property type="term" value="P:protein monoubiquitination"/>
    <property type="evidence" value="ECO:0007669"/>
    <property type="project" value="TreeGrafter"/>
</dbReference>
<dbReference type="EC" id="2.3.2.27" evidence="2"/>
<dbReference type="InterPro" id="IPR001841">
    <property type="entry name" value="Znf_RING"/>
</dbReference>
<evidence type="ECO:0000256" key="6">
    <source>
        <dbReference type="ARBA" id="ARBA00022679"/>
    </source>
</evidence>